<dbReference type="KEGG" id="nue:C5F50_06575"/>
<dbReference type="EMBL" id="CP026995">
    <property type="protein sequence ID" value="QLH06777.1"/>
    <property type="molecule type" value="Genomic_DNA"/>
</dbReference>
<name>A0A7D5R6A7_9ARCH</name>
<dbReference type="AlphaFoldDB" id="A0A7D5R6A7"/>
<dbReference type="RefSeq" id="WP_179370636.1">
    <property type="nucleotide sequence ID" value="NZ_CP026995.1"/>
</dbReference>
<dbReference type="OrthoDB" id="3799at2157"/>
<evidence type="ECO:0000313" key="2">
    <source>
        <dbReference type="Proteomes" id="UP000509478"/>
    </source>
</evidence>
<dbReference type="GeneID" id="56067743"/>
<protein>
    <submittedName>
        <fullName evidence="1">Uncharacterized protein</fullName>
    </submittedName>
</protein>
<proteinExistence type="predicted"/>
<organism evidence="1 2">
    <name type="scientific">Nitrosopumilus ureiphilus</name>
    <dbReference type="NCBI Taxonomy" id="1470067"/>
    <lineage>
        <taxon>Archaea</taxon>
        <taxon>Nitrososphaerota</taxon>
        <taxon>Nitrososphaeria</taxon>
        <taxon>Nitrosopumilales</taxon>
        <taxon>Nitrosopumilaceae</taxon>
        <taxon>Nitrosopumilus</taxon>
    </lineage>
</organism>
<gene>
    <name evidence="1" type="ORF">C5F50_06575</name>
</gene>
<reference evidence="1 2" key="1">
    <citation type="submission" date="2018-02" db="EMBL/GenBank/DDBJ databases">
        <title>Complete genome of Nitrosopumilus ureaphilus PS0.</title>
        <authorList>
            <person name="Qin W."/>
            <person name="Zheng Y."/>
            <person name="Stahl D.A."/>
        </authorList>
    </citation>
    <scope>NUCLEOTIDE SEQUENCE [LARGE SCALE GENOMIC DNA]</scope>
    <source>
        <strain evidence="1 2">PS0</strain>
    </source>
</reference>
<dbReference type="Proteomes" id="UP000509478">
    <property type="component" value="Chromosome"/>
</dbReference>
<evidence type="ECO:0000313" key="1">
    <source>
        <dbReference type="EMBL" id="QLH06777.1"/>
    </source>
</evidence>
<accession>A0A7D5R6A7</accession>
<keyword evidence="2" id="KW-1185">Reference proteome</keyword>
<sequence>MKYFAILLILIGFTGIVFAEEIPIEIQTQNDINLIISGTILNYKDDQRISILIKNELDKPIFVSQLITNQTGYFSLNVTRQGILWDTAESFTVKAFRTSIHDEVTPLGLMKSNSTKIIAPLKQINLGLESYDVMCNSNLLLIQKYDGSSACVKEQTILKLINRGWTAESETKKLWKSTDDWNSLRLVRNTDDLYCNSVNEELFDQCYSLEEIVFGNGFKRGKHYGWKVYPSAGIILPKNSTLIPIYRTAEPLGFQQIDLNAMLDDKIFVNKCESNGGVWNYTYHDCEGIWEMCQDVNGVSVAMNIFLPCTGLCLDRGVYRLACVFEYEN</sequence>